<evidence type="ECO:0008006" key="3">
    <source>
        <dbReference type="Google" id="ProtNLM"/>
    </source>
</evidence>
<dbReference type="EMBL" id="JAFBCF010000001">
    <property type="protein sequence ID" value="MBM7798470.1"/>
    <property type="molecule type" value="Genomic_DNA"/>
</dbReference>
<protein>
    <recommendedName>
        <fullName evidence="3">N-acetyltransferase domain-containing protein</fullName>
    </recommendedName>
</protein>
<comment type="caution">
    <text evidence="1">The sequence shown here is derived from an EMBL/GenBank/DDBJ whole genome shotgun (WGS) entry which is preliminary data.</text>
</comment>
<organism evidence="1 2">
    <name type="scientific">Microlunatus panaciterrae</name>
    <dbReference type="NCBI Taxonomy" id="400768"/>
    <lineage>
        <taxon>Bacteria</taxon>
        <taxon>Bacillati</taxon>
        <taxon>Actinomycetota</taxon>
        <taxon>Actinomycetes</taxon>
        <taxon>Propionibacteriales</taxon>
        <taxon>Propionibacteriaceae</taxon>
        <taxon>Microlunatus</taxon>
    </lineage>
</organism>
<dbReference type="InterPro" id="IPR016181">
    <property type="entry name" value="Acyl_CoA_acyltransferase"/>
</dbReference>
<accession>A0ABS2RHJ4</accession>
<sequence>MSSVSPQPEPAPRRKFGELTKITVESEVSVEHAEMFYQLYLVAFEPLRHRAVARQVLHRDEFFEEMHDPRVWKYVAWDDAGQPIGLTTLTKDLSTVPWISPEYFTSRYPEHAARDAIYYLGFTLADPRQRLSRLFFQMLDAVVGRLVDDRAVCAYDVCAYNNESMRFGRNIELALHRLADVDVETIDAQTYYRAEFR</sequence>
<evidence type="ECO:0000313" key="2">
    <source>
        <dbReference type="Proteomes" id="UP000704762"/>
    </source>
</evidence>
<evidence type="ECO:0000313" key="1">
    <source>
        <dbReference type="EMBL" id="MBM7798470.1"/>
    </source>
</evidence>
<reference evidence="1 2" key="1">
    <citation type="submission" date="2021-01" db="EMBL/GenBank/DDBJ databases">
        <title>Sequencing the genomes of 1000 actinobacteria strains.</title>
        <authorList>
            <person name="Klenk H.-P."/>
        </authorList>
    </citation>
    <scope>NUCLEOTIDE SEQUENCE [LARGE SCALE GENOMIC DNA]</scope>
    <source>
        <strain evidence="1 2">DSM 18662</strain>
    </source>
</reference>
<proteinExistence type="predicted"/>
<dbReference type="Proteomes" id="UP000704762">
    <property type="component" value="Unassembled WGS sequence"/>
</dbReference>
<keyword evidence="2" id="KW-1185">Reference proteome</keyword>
<dbReference type="SUPFAM" id="SSF55729">
    <property type="entry name" value="Acyl-CoA N-acyltransferases (Nat)"/>
    <property type="match status" value="1"/>
</dbReference>
<gene>
    <name evidence="1" type="ORF">JOE57_001391</name>
</gene>
<name>A0ABS2RHJ4_9ACTN</name>
<dbReference type="RefSeq" id="WP_204917004.1">
    <property type="nucleotide sequence ID" value="NZ_BAAAQP010000008.1"/>
</dbReference>